<sequence length="233" mass="27557">MQSDFFSLNKILIWIGIGMLICFFLKKISNYISNWFYLRRLYKGSDISKSKCEKFYVGEITKEDLGEWEKTLKDLDVLIPLSNRNGSIPAIINYDLGIMYSTSKEMFSEYLTLYHPEHEKIRFQSEQLTELRERILQKYLYELIYESLNCLDSELDNVHNIKEQITSIIDIQNSSKLYIVSKSCEATSSEELIIILKKISQYVSCTKFEIWHKRLSFCMKIAEDNQRLTREGK</sequence>
<feature type="transmembrane region" description="Helical" evidence="1">
    <location>
        <begin position="6"/>
        <end position="25"/>
    </location>
</feature>
<protein>
    <submittedName>
        <fullName evidence="2">Uncharacterized protein</fullName>
    </submittedName>
</protein>
<evidence type="ECO:0000313" key="3">
    <source>
        <dbReference type="Proteomes" id="UP000194143"/>
    </source>
</evidence>
<geneLocation type="plasmid" evidence="2 3">
    <name>poh4</name>
</geneLocation>
<dbReference type="AlphaFoldDB" id="A0A1W6WYZ2"/>
<evidence type="ECO:0000256" key="1">
    <source>
        <dbReference type="SAM" id="Phobius"/>
    </source>
</evidence>
<keyword evidence="2" id="KW-0614">Plasmid</keyword>
<dbReference type="EMBL" id="CP021065">
    <property type="protein sequence ID" value="ARP61795.1"/>
    <property type="molecule type" value="Genomic_DNA"/>
</dbReference>
<keyword evidence="1" id="KW-0812">Transmembrane</keyword>
<dbReference type="RefSeq" id="WP_001190270.1">
    <property type="nucleotide sequence ID" value="NZ_CP021065.1"/>
</dbReference>
<organism evidence="2 3">
    <name type="scientific">Bacillus thuringiensis</name>
    <dbReference type="NCBI Taxonomy" id="1428"/>
    <lineage>
        <taxon>Bacteria</taxon>
        <taxon>Bacillati</taxon>
        <taxon>Bacillota</taxon>
        <taxon>Bacilli</taxon>
        <taxon>Bacillales</taxon>
        <taxon>Bacillaceae</taxon>
        <taxon>Bacillus</taxon>
        <taxon>Bacillus cereus group</taxon>
    </lineage>
</organism>
<reference evidence="2 3" key="1">
    <citation type="submission" date="2017-04" db="EMBL/GenBank/DDBJ databases">
        <title>Complete Genome Sequence of Bacillus thuringiensis type Strain ATCC 10792.</title>
        <authorList>
            <person name="Oh D.-H."/>
            <person name="Park B.-J."/>
            <person name="Shuai W."/>
            <person name="Chelliah R."/>
        </authorList>
    </citation>
    <scope>NUCLEOTIDE SEQUENCE [LARGE SCALE GENOMIC DNA]</scope>
    <source>
        <strain evidence="2 3">ATCC 10792</strain>
        <plasmid evidence="2 3">poh4</plasmid>
    </source>
</reference>
<gene>
    <name evidence="2" type="ORF">CAB88_32900</name>
</gene>
<dbReference type="GeneID" id="67469837"/>
<keyword evidence="1" id="KW-1133">Transmembrane helix</keyword>
<name>A0A1W6WYZ2_BACTU</name>
<keyword evidence="1" id="KW-0472">Membrane</keyword>
<proteinExistence type="predicted"/>
<keyword evidence="3" id="KW-1185">Reference proteome</keyword>
<accession>A0A1W6WYZ2</accession>
<evidence type="ECO:0000313" key="2">
    <source>
        <dbReference type="EMBL" id="ARP61795.1"/>
    </source>
</evidence>
<dbReference type="Proteomes" id="UP000194143">
    <property type="component" value="Plasmid poh4"/>
</dbReference>